<evidence type="ECO:0000259" key="6">
    <source>
        <dbReference type="PROSITE" id="PS51085"/>
    </source>
</evidence>
<dbReference type="InterPro" id="IPR001041">
    <property type="entry name" value="2Fe-2S_ferredoxin-type"/>
</dbReference>
<accession>T0IJA0</accession>
<keyword evidence="8" id="KW-1185">Reference proteome</keyword>
<evidence type="ECO:0000256" key="5">
    <source>
        <dbReference type="ARBA" id="ARBA00023014"/>
    </source>
</evidence>
<dbReference type="Pfam" id="PF00111">
    <property type="entry name" value="Fer2"/>
    <property type="match status" value="1"/>
</dbReference>
<proteinExistence type="predicted"/>
<comment type="caution">
    <text evidence="7">The sequence shown here is derived from an EMBL/GenBank/DDBJ whole genome shotgun (WGS) entry which is preliminary data.</text>
</comment>
<gene>
    <name evidence="7" type="ORF">RLDS_21980</name>
</gene>
<evidence type="ECO:0000313" key="7">
    <source>
        <dbReference type="EMBL" id="EQB11800.1"/>
    </source>
</evidence>
<dbReference type="InterPro" id="IPR051452">
    <property type="entry name" value="Diverse_Oxidoreductases"/>
</dbReference>
<keyword evidence="3" id="KW-0560">Oxidoreductase</keyword>
<dbReference type="InterPro" id="IPR036010">
    <property type="entry name" value="2Fe-2S_ferredoxin-like_sf"/>
</dbReference>
<protein>
    <recommendedName>
        <fullName evidence="6">2Fe-2S ferredoxin-type domain-containing protein</fullName>
    </recommendedName>
</protein>
<dbReference type="Gene3D" id="3.10.20.30">
    <property type="match status" value="1"/>
</dbReference>
<sequence>MAKISVCVNGERIDRDVEPRRLLVEFLREDLRLTGTHVGCDTTQCGCCTVRLNGDAIKSCTILAVQADGGTIETIEGAGTVDALHPVQRGFRACHALQCGFCTPGMIMSSVALLDRNPDPSESEIRHALDGNICRCTGYQGIVEAVQFAARVMAGEDPAELEAARAAH</sequence>
<evidence type="ECO:0000256" key="4">
    <source>
        <dbReference type="ARBA" id="ARBA00023004"/>
    </source>
</evidence>
<evidence type="ECO:0000256" key="3">
    <source>
        <dbReference type="ARBA" id="ARBA00023002"/>
    </source>
</evidence>
<dbReference type="Pfam" id="PF01799">
    <property type="entry name" value="Fer2_2"/>
    <property type="match status" value="1"/>
</dbReference>
<dbReference type="RefSeq" id="WP_021227865.1">
    <property type="nucleotide sequence ID" value="NZ_ATDP01000106.1"/>
</dbReference>
<dbReference type="GO" id="GO:0046872">
    <property type="term" value="F:metal ion binding"/>
    <property type="evidence" value="ECO:0007669"/>
    <property type="project" value="UniProtKB-KW"/>
</dbReference>
<keyword evidence="4" id="KW-0408">Iron</keyword>
<dbReference type="SUPFAM" id="SSF54292">
    <property type="entry name" value="2Fe-2S ferredoxin-like"/>
    <property type="match status" value="1"/>
</dbReference>
<keyword evidence="5" id="KW-0411">Iron-sulfur</keyword>
<dbReference type="GO" id="GO:0051537">
    <property type="term" value="F:2 iron, 2 sulfur cluster binding"/>
    <property type="evidence" value="ECO:0007669"/>
    <property type="project" value="UniProtKB-KW"/>
</dbReference>
<dbReference type="Gene3D" id="1.10.150.120">
    <property type="entry name" value="[2Fe-2S]-binding domain"/>
    <property type="match status" value="1"/>
</dbReference>
<dbReference type="PANTHER" id="PTHR44379">
    <property type="entry name" value="OXIDOREDUCTASE WITH IRON-SULFUR SUBUNIT"/>
    <property type="match status" value="1"/>
</dbReference>
<dbReference type="PANTHER" id="PTHR44379:SF5">
    <property type="entry name" value="OXIDOREDUCTASE WITH IRON-SULFUR SUBUNIT"/>
    <property type="match status" value="1"/>
</dbReference>
<name>T0IJA0_9SPHN</name>
<keyword evidence="2" id="KW-0479">Metal-binding</keyword>
<dbReference type="InterPro" id="IPR036884">
    <property type="entry name" value="2Fe-2S-bd_dom_sf"/>
</dbReference>
<dbReference type="PATRIC" id="fig|1331060.3.peg.4250"/>
<dbReference type="InterPro" id="IPR002888">
    <property type="entry name" value="2Fe-2S-bd"/>
</dbReference>
<dbReference type="OrthoDB" id="9792018at2"/>
<evidence type="ECO:0000256" key="1">
    <source>
        <dbReference type="ARBA" id="ARBA00022714"/>
    </source>
</evidence>
<feature type="domain" description="2Fe-2S ferredoxin-type" evidence="6">
    <location>
        <begin position="2"/>
        <end position="78"/>
    </location>
</feature>
<dbReference type="PROSITE" id="PS51085">
    <property type="entry name" value="2FE2S_FER_2"/>
    <property type="match status" value="1"/>
</dbReference>
<dbReference type="AlphaFoldDB" id="T0IJA0"/>
<dbReference type="FunFam" id="1.10.150.120:FF:000003">
    <property type="entry name" value="Carbon monoxide dehydrogenase, small subunit"/>
    <property type="match status" value="1"/>
</dbReference>
<dbReference type="Proteomes" id="UP000015531">
    <property type="component" value="Unassembled WGS sequence"/>
</dbReference>
<reference evidence="7 8" key="1">
    <citation type="journal article" date="2013" name="Genome Announc.">
        <title>Draft Genome Sequence of Sphingobium lactosutens Strain DS20T, Isolated from a Hexachlorocyclohexane Dumpsite.</title>
        <authorList>
            <person name="Kumar R."/>
            <person name="Dwivedi V."/>
            <person name="Negi V."/>
            <person name="Khurana J.P."/>
            <person name="Lal R."/>
        </authorList>
    </citation>
    <scope>NUCLEOTIDE SEQUENCE [LARGE SCALE GENOMIC DNA]</scope>
    <source>
        <strain evidence="7 8">DS20</strain>
    </source>
</reference>
<evidence type="ECO:0000313" key="8">
    <source>
        <dbReference type="Proteomes" id="UP000015531"/>
    </source>
</evidence>
<dbReference type="FunFam" id="3.10.20.30:FF:000020">
    <property type="entry name" value="Xanthine dehydrogenase iron-sulfur subunit"/>
    <property type="match status" value="1"/>
</dbReference>
<organism evidence="7 8">
    <name type="scientific">Sphingobium lactosutens DS20</name>
    <dbReference type="NCBI Taxonomy" id="1331060"/>
    <lineage>
        <taxon>Bacteria</taxon>
        <taxon>Pseudomonadati</taxon>
        <taxon>Pseudomonadota</taxon>
        <taxon>Alphaproteobacteria</taxon>
        <taxon>Sphingomonadales</taxon>
        <taxon>Sphingomonadaceae</taxon>
        <taxon>Sphingobium</taxon>
    </lineage>
</organism>
<keyword evidence="1" id="KW-0001">2Fe-2S</keyword>
<dbReference type="EMBL" id="ATDP01000106">
    <property type="protein sequence ID" value="EQB11800.1"/>
    <property type="molecule type" value="Genomic_DNA"/>
</dbReference>
<evidence type="ECO:0000256" key="2">
    <source>
        <dbReference type="ARBA" id="ARBA00022723"/>
    </source>
</evidence>
<dbReference type="SUPFAM" id="SSF47741">
    <property type="entry name" value="CO dehydrogenase ISP C-domain like"/>
    <property type="match status" value="1"/>
</dbReference>
<dbReference type="GO" id="GO:0016491">
    <property type="term" value="F:oxidoreductase activity"/>
    <property type="evidence" value="ECO:0007669"/>
    <property type="project" value="UniProtKB-KW"/>
</dbReference>
<dbReference type="eggNOG" id="COG2080">
    <property type="taxonomic scope" value="Bacteria"/>
</dbReference>
<dbReference type="InterPro" id="IPR012675">
    <property type="entry name" value="Beta-grasp_dom_sf"/>
</dbReference>